<sequence>MSRARFGPKRRQTSPRSHSLPYFASVLSLLSNLHETTTICTAVLHQRRPRLCRPRHVRCPRLRRPHHVRRPRPRRLRLRRPIPPPHRPCLPAPLPPLAPAVRFIRYR</sequence>
<accession>A0ACC0Q659</accession>
<proteinExistence type="predicted"/>
<evidence type="ECO:0000313" key="2">
    <source>
        <dbReference type="Proteomes" id="UP001062846"/>
    </source>
</evidence>
<dbReference type="Proteomes" id="UP001062846">
    <property type="component" value="Chromosome 1"/>
</dbReference>
<gene>
    <name evidence="1" type="ORF">RHMOL_Rhmol01G0232100</name>
</gene>
<protein>
    <submittedName>
        <fullName evidence="1">Uncharacterized protein</fullName>
    </submittedName>
</protein>
<comment type="caution">
    <text evidence="1">The sequence shown here is derived from an EMBL/GenBank/DDBJ whole genome shotgun (WGS) entry which is preliminary data.</text>
</comment>
<name>A0ACC0Q659_RHOML</name>
<dbReference type="EMBL" id="CM046388">
    <property type="protein sequence ID" value="KAI8572849.1"/>
    <property type="molecule type" value="Genomic_DNA"/>
</dbReference>
<keyword evidence="2" id="KW-1185">Reference proteome</keyword>
<organism evidence="1 2">
    <name type="scientific">Rhododendron molle</name>
    <name type="common">Chinese azalea</name>
    <name type="synonym">Azalea mollis</name>
    <dbReference type="NCBI Taxonomy" id="49168"/>
    <lineage>
        <taxon>Eukaryota</taxon>
        <taxon>Viridiplantae</taxon>
        <taxon>Streptophyta</taxon>
        <taxon>Embryophyta</taxon>
        <taxon>Tracheophyta</taxon>
        <taxon>Spermatophyta</taxon>
        <taxon>Magnoliopsida</taxon>
        <taxon>eudicotyledons</taxon>
        <taxon>Gunneridae</taxon>
        <taxon>Pentapetalae</taxon>
        <taxon>asterids</taxon>
        <taxon>Ericales</taxon>
        <taxon>Ericaceae</taxon>
        <taxon>Ericoideae</taxon>
        <taxon>Rhodoreae</taxon>
        <taxon>Rhododendron</taxon>
    </lineage>
</organism>
<evidence type="ECO:0000313" key="1">
    <source>
        <dbReference type="EMBL" id="KAI8572849.1"/>
    </source>
</evidence>
<reference evidence="1" key="1">
    <citation type="submission" date="2022-02" db="EMBL/GenBank/DDBJ databases">
        <title>Plant Genome Project.</title>
        <authorList>
            <person name="Zhang R.-G."/>
        </authorList>
    </citation>
    <scope>NUCLEOTIDE SEQUENCE</scope>
    <source>
        <strain evidence="1">AT1</strain>
    </source>
</reference>